<evidence type="ECO:0000313" key="2">
    <source>
        <dbReference type="EMBL" id="KAG5571424.1"/>
    </source>
</evidence>
<dbReference type="Proteomes" id="UP000824120">
    <property type="component" value="Chromosome 12"/>
</dbReference>
<organism evidence="2 3">
    <name type="scientific">Solanum commersonii</name>
    <name type="common">Commerson's wild potato</name>
    <name type="synonym">Commerson's nightshade</name>
    <dbReference type="NCBI Taxonomy" id="4109"/>
    <lineage>
        <taxon>Eukaryota</taxon>
        <taxon>Viridiplantae</taxon>
        <taxon>Streptophyta</taxon>
        <taxon>Embryophyta</taxon>
        <taxon>Tracheophyta</taxon>
        <taxon>Spermatophyta</taxon>
        <taxon>Magnoliopsida</taxon>
        <taxon>eudicotyledons</taxon>
        <taxon>Gunneridae</taxon>
        <taxon>Pentapetalae</taxon>
        <taxon>asterids</taxon>
        <taxon>lamiids</taxon>
        <taxon>Solanales</taxon>
        <taxon>Solanaceae</taxon>
        <taxon>Solanoideae</taxon>
        <taxon>Solaneae</taxon>
        <taxon>Solanum</taxon>
    </lineage>
</organism>
<comment type="caution">
    <text evidence="2">The sequence shown here is derived from an EMBL/GenBank/DDBJ whole genome shotgun (WGS) entry which is preliminary data.</text>
</comment>
<proteinExistence type="predicted"/>
<gene>
    <name evidence="2" type="ORF">H5410_061190</name>
</gene>
<dbReference type="AlphaFoldDB" id="A0A9J5W8E2"/>
<evidence type="ECO:0000313" key="3">
    <source>
        <dbReference type="Proteomes" id="UP000824120"/>
    </source>
</evidence>
<evidence type="ECO:0000256" key="1">
    <source>
        <dbReference type="SAM" id="MobiDB-lite"/>
    </source>
</evidence>
<dbReference type="EMBL" id="JACXVP010000012">
    <property type="protein sequence ID" value="KAG5571424.1"/>
    <property type="molecule type" value="Genomic_DNA"/>
</dbReference>
<feature type="non-terminal residue" evidence="2">
    <location>
        <position position="1"/>
    </location>
</feature>
<reference evidence="2 3" key="1">
    <citation type="submission" date="2020-09" db="EMBL/GenBank/DDBJ databases">
        <title>De no assembly of potato wild relative species, Solanum commersonii.</title>
        <authorList>
            <person name="Cho K."/>
        </authorList>
    </citation>
    <scope>NUCLEOTIDE SEQUENCE [LARGE SCALE GENOMIC DNA]</scope>
    <source>
        <strain evidence="2">LZ3.2</strain>
        <tissue evidence="2">Leaf</tissue>
    </source>
</reference>
<accession>A0A9J5W8E2</accession>
<name>A0A9J5W8E2_SOLCO</name>
<feature type="region of interest" description="Disordered" evidence="1">
    <location>
        <begin position="87"/>
        <end position="112"/>
    </location>
</feature>
<keyword evidence="3" id="KW-1185">Reference proteome</keyword>
<protein>
    <submittedName>
        <fullName evidence="2">Uncharacterized protein</fullName>
    </submittedName>
</protein>
<sequence>CYFEIDITDNTGTLTAIVTETLTKKILAMRAEQVYGTVVVQNESLPLSHIYRQFVDKLLRVQLLKPLLIILDQKIGELVISSYEEKGPPTFAIPSEATKKQKLGPPTPTKQR</sequence>
<dbReference type="OrthoDB" id="1305697at2759"/>